<feature type="compositionally biased region" description="Low complexity" evidence="5">
    <location>
        <begin position="381"/>
        <end position="397"/>
    </location>
</feature>
<evidence type="ECO:0000256" key="5">
    <source>
        <dbReference type="SAM" id="MobiDB-lite"/>
    </source>
</evidence>
<evidence type="ECO:0000259" key="7">
    <source>
        <dbReference type="PROSITE" id="PS50847"/>
    </source>
</evidence>
<evidence type="ECO:0000313" key="9">
    <source>
        <dbReference type="Proteomes" id="UP000016943"/>
    </source>
</evidence>
<evidence type="ECO:0000256" key="6">
    <source>
        <dbReference type="SAM" id="Phobius"/>
    </source>
</evidence>
<feature type="compositionally biased region" description="Pro residues" evidence="5">
    <location>
        <begin position="208"/>
        <end position="274"/>
    </location>
</feature>
<feature type="compositionally biased region" description="Pro residues" evidence="5">
    <location>
        <begin position="336"/>
        <end position="353"/>
    </location>
</feature>
<sequence length="467" mass="49120">MVFNEKVEGLQNPRGWVSVGAIVSGKENETGKTSKVNFKDVKSIDINIKPSVGAANWVFRKDGWLTLPTDHEFFSLQKMLSWRLNVPAYDKELHNLVITDDSADPKWYFNCDATKANLKMTEGLGGPEIKDIPWTLECEKEKVTIKVPTVPANRNIVFGNMIGAADKLVNGTYTNTATGDADEIKTISTNQDSVDVRAAGAADADTPTTPPTKPSEPSTPPTKPSEPSTPPTKPSEPSTPPTKPSEPSTPPTKPSEPSTPPTKPSEPSTPPTKPSKPSEPSTPPTKPSEPSTPPTKPSEPSTPPTKPSEPSTPPTKPSKPSEPSTPPTKPSKPSEPSTPPTKPSEPTPPPTPPSSSEIPWWLILIPFVPLIPLIMGGGSSTPQAGPSTPAQPTQPTPVKGLPKTTTEAPAAPVKGIEKSNPAPAATQAPAQAPRKQLAATGANTAGLMFVAALLGLAGVALIRRKKA</sequence>
<protein>
    <recommendedName>
        <fullName evidence="7">Gram-positive cocci surface proteins LPxTG domain-containing protein</fullName>
    </recommendedName>
</protein>
<evidence type="ECO:0000256" key="3">
    <source>
        <dbReference type="ARBA" id="ARBA00022729"/>
    </source>
</evidence>
<dbReference type="AlphaFoldDB" id="U3GYK0"/>
<keyword evidence="4" id="KW-0572">Peptidoglycan-anchor</keyword>
<feature type="domain" description="Gram-positive cocci surface proteins LPxTG" evidence="7">
    <location>
        <begin position="437"/>
        <end position="467"/>
    </location>
</feature>
<dbReference type="HOGENOM" id="CLU_584892_0_0_11"/>
<feature type="region of interest" description="Disordered" evidence="5">
    <location>
        <begin position="199"/>
        <end position="357"/>
    </location>
</feature>
<evidence type="ECO:0000256" key="1">
    <source>
        <dbReference type="ARBA" id="ARBA00022512"/>
    </source>
</evidence>
<dbReference type="InterPro" id="IPR019931">
    <property type="entry name" value="LPXTG_anchor"/>
</dbReference>
<reference evidence="8 9" key="1">
    <citation type="journal article" date="2013" name="Genome Announc.">
        <title>Whole-Genome Sequence of the Clinical Strain Corynebacterium argentoratense DSM 44202, Isolated from a Human Throat Specimen.</title>
        <authorList>
            <person name="Bomholt C."/>
            <person name="Glaub A."/>
            <person name="Gravermann K."/>
            <person name="Albersmeier A."/>
            <person name="Brinkrolf K."/>
            <person name="Ruckert C."/>
            <person name="Tauch A."/>
        </authorList>
    </citation>
    <scope>NUCLEOTIDE SEQUENCE [LARGE SCALE GENOMIC DNA]</scope>
    <source>
        <strain evidence="8">DSM 44202</strain>
    </source>
</reference>
<evidence type="ECO:0000256" key="2">
    <source>
        <dbReference type="ARBA" id="ARBA00022525"/>
    </source>
</evidence>
<dbReference type="eggNOG" id="COG3468">
    <property type="taxonomic scope" value="Bacteria"/>
</dbReference>
<keyword evidence="6" id="KW-0472">Membrane</keyword>
<dbReference type="NCBIfam" id="TIGR01167">
    <property type="entry name" value="LPXTG_anchor"/>
    <property type="match status" value="1"/>
</dbReference>
<feature type="transmembrane region" description="Helical" evidence="6">
    <location>
        <begin position="444"/>
        <end position="462"/>
    </location>
</feature>
<name>U3GYK0_9CORY</name>
<evidence type="ECO:0000313" key="8">
    <source>
        <dbReference type="EMBL" id="AGU15833.1"/>
    </source>
</evidence>
<dbReference type="STRING" id="1348662.CARG_08670"/>
<organism evidence="8 9">
    <name type="scientific">Corynebacterium argentoratense DSM 44202</name>
    <dbReference type="NCBI Taxonomy" id="1348662"/>
    <lineage>
        <taxon>Bacteria</taxon>
        <taxon>Bacillati</taxon>
        <taxon>Actinomycetota</taxon>
        <taxon>Actinomycetes</taxon>
        <taxon>Mycobacteriales</taxon>
        <taxon>Corynebacteriaceae</taxon>
        <taxon>Corynebacterium</taxon>
    </lineage>
</organism>
<evidence type="ECO:0000256" key="4">
    <source>
        <dbReference type="ARBA" id="ARBA00023088"/>
    </source>
</evidence>
<feature type="region of interest" description="Disordered" evidence="5">
    <location>
        <begin position="378"/>
        <end position="437"/>
    </location>
</feature>
<keyword evidence="3" id="KW-0732">Signal</keyword>
<keyword evidence="1" id="KW-0134">Cell wall</keyword>
<dbReference type="PRINTS" id="PR01217">
    <property type="entry name" value="PRICHEXTENSN"/>
</dbReference>
<keyword evidence="9" id="KW-1185">Reference proteome</keyword>
<keyword evidence="6" id="KW-1133">Transmembrane helix</keyword>
<dbReference type="PATRIC" id="fig|1348662.3.peg.1708"/>
<accession>U3GYK0</accession>
<keyword evidence="2" id="KW-0964">Secreted</keyword>
<gene>
    <name evidence="8" type="ORF">CARG_08670</name>
</gene>
<dbReference type="PROSITE" id="PS50847">
    <property type="entry name" value="GRAM_POS_ANCHORING"/>
    <property type="match status" value="1"/>
</dbReference>
<keyword evidence="6" id="KW-0812">Transmembrane</keyword>
<dbReference type="EMBL" id="CP006365">
    <property type="protein sequence ID" value="AGU15833.1"/>
    <property type="molecule type" value="Genomic_DNA"/>
</dbReference>
<dbReference type="KEGG" id="caz:CARG_08670"/>
<feature type="compositionally biased region" description="Low complexity" evidence="5">
    <location>
        <begin position="421"/>
        <end position="433"/>
    </location>
</feature>
<feature type="compositionally biased region" description="Pro residues" evidence="5">
    <location>
        <begin position="280"/>
        <end position="317"/>
    </location>
</feature>
<dbReference type="Proteomes" id="UP000016943">
    <property type="component" value="Chromosome"/>
</dbReference>
<proteinExistence type="predicted"/>